<feature type="compositionally biased region" description="Polar residues" evidence="1">
    <location>
        <begin position="41"/>
        <end position="58"/>
    </location>
</feature>
<keyword evidence="2" id="KW-0472">Membrane</keyword>
<keyword evidence="2" id="KW-0812">Transmembrane</keyword>
<gene>
    <name evidence="3" type="ORF">OAUR00152_LOCUS35651</name>
</gene>
<dbReference type="AlphaFoldDB" id="A0A7S4JXR9"/>
<evidence type="ECO:0000256" key="1">
    <source>
        <dbReference type="SAM" id="MobiDB-lite"/>
    </source>
</evidence>
<dbReference type="EMBL" id="HBKQ01051691">
    <property type="protein sequence ID" value="CAE2277335.1"/>
    <property type="molecule type" value="Transcribed_RNA"/>
</dbReference>
<evidence type="ECO:0000313" key="3">
    <source>
        <dbReference type="EMBL" id="CAE2277335.1"/>
    </source>
</evidence>
<accession>A0A7S4JXR9</accession>
<feature type="transmembrane region" description="Helical" evidence="2">
    <location>
        <begin position="12"/>
        <end position="33"/>
    </location>
</feature>
<sequence length="156" mass="16967">MKWDENGNNVFFISVTAWSTLFCLIVAISLLVLKRSKNAPSRENSVFTGSPSQDLSSSSEREDAPGMASKNNESEGRYYNDIVLPCPIVPSRSSDRGPDSQTTAIKTRVSKKGNDREGNGWRCACEGGFLPPALLKSFGGAEAVLKMGTGQCYHNR</sequence>
<organism evidence="3">
    <name type="scientific">Odontella aurita</name>
    <dbReference type="NCBI Taxonomy" id="265563"/>
    <lineage>
        <taxon>Eukaryota</taxon>
        <taxon>Sar</taxon>
        <taxon>Stramenopiles</taxon>
        <taxon>Ochrophyta</taxon>
        <taxon>Bacillariophyta</taxon>
        <taxon>Mediophyceae</taxon>
        <taxon>Biddulphiophycidae</taxon>
        <taxon>Eupodiscales</taxon>
        <taxon>Odontellaceae</taxon>
        <taxon>Odontella</taxon>
    </lineage>
</organism>
<proteinExistence type="predicted"/>
<protein>
    <submittedName>
        <fullName evidence="3">Uncharacterized protein</fullName>
    </submittedName>
</protein>
<feature type="region of interest" description="Disordered" evidence="1">
    <location>
        <begin position="41"/>
        <end position="117"/>
    </location>
</feature>
<reference evidence="3" key="1">
    <citation type="submission" date="2021-01" db="EMBL/GenBank/DDBJ databases">
        <authorList>
            <person name="Corre E."/>
            <person name="Pelletier E."/>
            <person name="Niang G."/>
            <person name="Scheremetjew M."/>
            <person name="Finn R."/>
            <person name="Kale V."/>
            <person name="Holt S."/>
            <person name="Cochrane G."/>
            <person name="Meng A."/>
            <person name="Brown T."/>
            <person name="Cohen L."/>
        </authorList>
    </citation>
    <scope>NUCLEOTIDE SEQUENCE</scope>
    <source>
        <strain evidence="3">Isolate 1302-5</strain>
    </source>
</reference>
<name>A0A7S4JXR9_9STRA</name>
<keyword evidence="2" id="KW-1133">Transmembrane helix</keyword>
<evidence type="ECO:0000256" key="2">
    <source>
        <dbReference type="SAM" id="Phobius"/>
    </source>
</evidence>